<accession>A0A099D7V8</accession>
<proteinExistence type="predicted"/>
<dbReference type="HOGENOM" id="CLU_069356_19_2_11"/>
<evidence type="ECO:0000313" key="3">
    <source>
        <dbReference type="Proteomes" id="UP000029737"/>
    </source>
</evidence>
<dbReference type="Proteomes" id="UP000215043">
    <property type="component" value="Chromosome"/>
</dbReference>
<dbReference type="InterPro" id="IPR009057">
    <property type="entry name" value="Homeodomain-like_sf"/>
</dbReference>
<dbReference type="RefSeq" id="WP_043570681.1">
    <property type="nucleotide sequence ID" value="NZ_CP022752.1"/>
</dbReference>
<gene>
    <name evidence="1" type="ORF">CDG81_19150</name>
    <name evidence="2" type="ORF">IL38_05755</name>
</gene>
<dbReference type="OrthoDB" id="4726108at2"/>
<dbReference type="KEGG" id="aey:CDG81_19150"/>
<dbReference type="eggNOG" id="COG1309">
    <property type="taxonomic scope" value="Bacteria"/>
</dbReference>
<dbReference type="Gene3D" id="1.10.357.10">
    <property type="entry name" value="Tetracycline Repressor, domain 2"/>
    <property type="match status" value="1"/>
</dbReference>
<evidence type="ECO:0000313" key="1">
    <source>
        <dbReference type="EMBL" id="ASU80029.1"/>
    </source>
</evidence>
<dbReference type="SUPFAM" id="SSF46689">
    <property type="entry name" value="Homeodomain-like"/>
    <property type="match status" value="1"/>
</dbReference>
<sequence>MTRRTARIDRAAATRGAIPRAAERLFAEHGIAAVSNRRISEAAELGDSAAVGYHFGTRTEPVRAIAHEHGDRIERIRVSVVGEPVGSPNLRDWVSCLVRPMTLHSDSLGTPTWYARFAAQVMADPALHGVVTEESMRSESLLLSLKGMDRCLPELPDHVRTERWNMALYLTRQVCVERERALAEGLATAHADWEELATSLIDALTGLWAAPVTCQP</sequence>
<protein>
    <submittedName>
        <fullName evidence="2">TetR family transcriptional regulator</fullName>
    </submittedName>
    <submittedName>
        <fullName evidence="1">TetR/AcrR family transcriptional regulator</fullName>
    </submittedName>
</protein>
<reference evidence="2 3" key="1">
    <citation type="journal article" date="2014" name="PLoS ONE">
        <title>Identification and Characterization of a New Erythromycin Biosynthetic Gene Cluster in Actinopolyspora erythraea YIM90600, a Novel Erythronolide-Producing Halophilic Actinomycete Isolated from Salt Field.</title>
        <authorList>
            <person name="Chen D."/>
            <person name="Feng J."/>
            <person name="Huang L."/>
            <person name="Zhang Q."/>
            <person name="Wu J."/>
            <person name="Zhu X."/>
            <person name="Duan Y."/>
            <person name="Xu Z."/>
        </authorList>
    </citation>
    <scope>NUCLEOTIDE SEQUENCE [LARGE SCALE GENOMIC DNA]</scope>
    <source>
        <strain evidence="2 3">YIM90600</strain>
    </source>
</reference>
<evidence type="ECO:0000313" key="4">
    <source>
        <dbReference type="Proteomes" id="UP000215043"/>
    </source>
</evidence>
<dbReference type="AlphaFoldDB" id="A0A099D7V8"/>
<evidence type="ECO:0000313" key="2">
    <source>
        <dbReference type="EMBL" id="KGI82243.1"/>
    </source>
</evidence>
<name>A0A099D7V8_9ACTN</name>
<dbReference type="EMBL" id="JPMV01000012">
    <property type="protein sequence ID" value="KGI82243.1"/>
    <property type="molecule type" value="Genomic_DNA"/>
</dbReference>
<organism evidence="1 4">
    <name type="scientific">Actinopolyspora erythraea</name>
    <dbReference type="NCBI Taxonomy" id="414996"/>
    <lineage>
        <taxon>Bacteria</taxon>
        <taxon>Bacillati</taxon>
        <taxon>Actinomycetota</taxon>
        <taxon>Actinomycetes</taxon>
        <taxon>Actinopolysporales</taxon>
        <taxon>Actinopolysporaceae</taxon>
        <taxon>Actinopolyspora</taxon>
    </lineage>
</organism>
<keyword evidence="3" id="KW-1185">Reference proteome</keyword>
<dbReference type="Proteomes" id="UP000029737">
    <property type="component" value="Unassembled WGS sequence"/>
</dbReference>
<reference evidence="1 4" key="2">
    <citation type="submission" date="2017-08" db="EMBL/GenBank/DDBJ databases">
        <title>The complete genome sequence of moderately halophilic actinomycete Actinopolyspora erythraea YIM 90600, the producer of novel erythromycin, novel actinopolysporins A-C and tubercidin.</title>
        <authorList>
            <person name="Yin M."/>
            <person name="Tang S."/>
        </authorList>
    </citation>
    <scope>NUCLEOTIDE SEQUENCE [LARGE SCALE GENOMIC DNA]</scope>
    <source>
        <strain evidence="1 4">YIM 90600</strain>
    </source>
</reference>
<dbReference type="EMBL" id="CP022752">
    <property type="protein sequence ID" value="ASU80029.1"/>
    <property type="molecule type" value="Genomic_DNA"/>
</dbReference>